<dbReference type="Proteomes" id="UP000650511">
    <property type="component" value="Unassembled WGS sequence"/>
</dbReference>
<dbReference type="GO" id="GO:0009423">
    <property type="term" value="P:chorismate biosynthetic process"/>
    <property type="evidence" value="ECO:0007669"/>
    <property type="project" value="UniProtKB-UniRule"/>
</dbReference>
<dbReference type="GO" id="GO:0004764">
    <property type="term" value="F:shikimate 3-dehydrogenase (NADP+) activity"/>
    <property type="evidence" value="ECO:0007669"/>
    <property type="project" value="UniProtKB-UniRule"/>
</dbReference>
<comment type="similarity">
    <text evidence="3">Belongs to the shikimate dehydrogenase family.</text>
</comment>
<feature type="binding site" evidence="3">
    <location>
        <position position="233"/>
    </location>
    <ligand>
        <name>NADP(+)</name>
        <dbReference type="ChEBI" id="CHEBI:58349"/>
    </ligand>
</feature>
<dbReference type="HAMAP" id="MF_00222">
    <property type="entry name" value="Shikimate_DH_AroE"/>
    <property type="match status" value="1"/>
</dbReference>
<comment type="catalytic activity">
    <reaction evidence="3">
        <text>shikimate + NADP(+) = 3-dehydroshikimate + NADPH + H(+)</text>
        <dbReference type="Rhea" id="RHEA:17737"/>
        <dbReference type="ChEBI" id="CHEBI:15378"/>
        <dbReference type="ChEBI" id="CHEBI:16630"/>
        <dbReference type="ChEBI" id="CHEBI:36208"/>
        <dbReference type="ChEBI" id="CHEBI:57783"/>
        <dbReference type="ChEBI" id="CHEBI:58349"/>
        <dbReference type="EC" id="1.1.1.25"/>
    </reaction>
</comment>
<accession>A0A8J3AFG5</accession>
<reference evidence="6" key="2">
    <citation type="submission" date="2020-09" db="EMBL/GenBank/DDBJ databases">
        <authorList>
            <person name="Sun Q."/>
            <person name="Zhou Y."/>
        </authorList>
    </citation>
    <scope>NUCLEOTIDE SEQUENCE</scope>
    <source>
        <strain evidence="6">CGMCC 1.14988</strain>
    </source>
</reference>
<evidence type="ECO:0000256" key="2">
    <source>
        <dbReference type="ARBA" id="ARBA00023141"/>
    </source>
</evidence>
<dbReference type="InterPro" id="IPR046346">
    <property type="entry name" value="Aminoacid_DH-like_N_sf"/>
</dbReference>
<keyword evidence="3" id="KW-0521">NADP</keyword>
<feature type="active site" description="Proton acceptor" evidence="3">
    <location>
        <position position="79"/>
    </location>
</feature>
<dbReference type="GO" id="GO:0008652">
    <property type="term" value="P:amino acid biosynthetic process"/>
    <property type="evidence" value="ECO:0007669"/>
    <property type="project" value="UniProtKB-KW"/>
</dbReference>
<dbReference type="SUPFAM" id="SSF51735">
    <property type="entry name" value="NAD(P)-binding Rossmann-fold domains"/>
    <property type="match status" value="1"/>
</dbReference>
<evidence type="ECO:0000256" key="3">
    <source>
        <dbReference type="HAMAP-Rule" id="MF_00222"/>
    </source>
</evidence>
<feature type="binding site" evidence="3">
    <location>
        <position position="115"/>
    </location>
    <ligand>
        <name>shikimate</name>
        <dbReference type="ChEBI" id="CHEBI:36208"/>
    </ligand>
</feature>
<evidence type="ECO:0000256" key="1">
    <source>
        <dbReference type="ARBA" id="ARBA00004871"/>
    </source>
</evidence>
<sequence>MSVAAGVGGWPSATTRPVVLLGRPVAHSLSPVMHNAAFRAEGLDLVYLAWPCPPDELAAAVHTLGVVGGVGANVTVPHKEAVVARCDRLTPEAESIGAVNTLVFTADGLLGDNTDAVGLLEALRRDVAPRAGDEVVVLGTGGAARAAAVAVARLAGALTVVGRRPAAAASVAAVGERGGAVRTAAVALDDEAMVRAAVANARIVVNATPLGLHGESLPAPFCALGDGQIAYDLLYPRVAVPAGREATPFLQAARDRGADAHHGLAMLVGQAAVSFERWTDRPAPHGVFHAAALAALGET</sequence>
<dbReference type="InterPro" id="IPR013708">
    <property type="entry name" value="Shikimate_DH-bd_N"/>
</dbReference>
<organism evidence="6 7">
    <name type="scientific">Egicoccus halophilus</name>
    <dbReference type="NCBI Taxonomy" id="1670830"/>
    <lineage>
        <taxon>Bacteria</taxon>
        <taxon>Bacillati</taxon>
        <taxon>Actinomycetota</taxon>
        <taxon>Nitriliruptoria</taxon>
        <taxon>Egicoccales</taxon>
        <taxon>Egicoccaceae</taxon>
        <taxon>Egicoccus</taxon>
    </lineage>
</organism>
<evidence type="ECO:0000259" key="5">
    <source>
        <dbReference type="Pfam" id="PF18317"/>
    </source>
</evidence>
<dbReference type="UniPathway" id="UPA00053">
    <property type="reaction ID" value="UER00087"/>
</dbReference>
<protein>
    <recommendedName>
        <fullName evidence="3">Shikimate dehydrogenase (NADP(+))</fullName>
        <shortName evidence="3">SDH</shortName>
        <ecNumber evidence="3">1.1.1.25</ecNumber>
    </recommendedName>
</protein>
<keyword evidence="2 3" id="KW-0057">Aromatic amino acid biosynthesis</keyword>
<feature type="binding site" evidence="3">
    <location>
        <position position="263"/>
    </location>
    <ligand>
        <name>NADP(+)</name>
        <dbReference type="ChEBI" id="CHEBI:58349"/>
    </ligand>
</feature>
<reference evidence="6" key="1">
    <citation type="journal article" date="2014" name="Int. J. Syst. Evol. Microbiol.">
        <title>Complete genome sequence of Corynebacterium casei LMG S-19264T (=DSM 44701T), isolated from a smear-ripened cheese.</title>
        <authorList>
            <consortium name="US DOE Joint Genome Institute (JGI-PGF)"/>
            <person name="Walter F."/>
            <person name="Albersmeier A."/>
            <person name="Kalinowski J."/>
            <person name="Ruckert C."/>
        </authorList>
    </citation>
    <scope>NUCLEOTIDE SEQUENCE</scope>
    <source>
        <strain evidence="6">CGMCC 1.14988</strain>
    </source>
</reference>
<feature type="domain" description="Shikimate dehydrogenase substrate binding N-terminal" evidence="4">
    <location>
        <begin position="20"/>
        <end position="102"/>
    </location>
</feature>
<dbReference type="SUPFAM" id="SSF53223">
    <property type="entry name" value="Aminoacid dehydrogenase-like, N-terminal domain"/>
    <property type="match status" value="1"/>
</dbReference>
<comment type="caution">
    <text evidence="3">Lacks conserved residue(s) required for the propagation of feature annotation.</text>
</comment>
<dbReference type="Gene3D" id="3.40.50.720">
    <property type="entry name" value="NAD(P)-binding Rossmann-like Domain"/>
    <property type="match status" value="1"/>
</dbReference>
<dbReference type="PANTHER" id="PTHR21089">
    <property type="entry name" value="SHIKIMATE DEHYDROGENASE"/>
    <property type="match status" value="1"/>
</dbReference>
<dbReference type="Gene3D" id="3.40.50.10860">
    <property type="entry name" value="Leucine Dehydrogenase, chain A, domain 1"/>
    <property type="match status" value="1"/>
</dbReference>
<feature type="binding site" evidence="3">
    <location>
        <position position="100"/>
    </location>
    <ligand>
        <name>shikimate</name>
        <dbReference type="ChEBI" id="CHEBI:36208"/>
    </ligand>
</feature>
<dbReference type="InterPro" id="IPR041121">
    <property type="entry name" value="SDH_C"/>
</dbReference>
<feature type="binding site" evidence="3">
    <location>
        <begin position="28"/>
        <end position="30"/>
    </location>
    <ligand>
        <name>shikimate</name>
        <dbReference type="ChEBI" id="CHEBI:36208"/>
    </ligand>
</feature>
<comment type="pathway">
    <text evidence="1 3">Metabolic intermediate biosynthesis; chorismate biosynthesis; chorismate from D-erythrose 4-phosphate and phosphoenolpyruvate: step 4/7.</text>
</comment>
<evidence type="ECO:0000313" key="7">
    <source>
        <dbReference type="Proteomes" id="UP000650511"/>
    </source>
</evidence>
<keyword evidence="7" id="KW-1185">Reference proteome</keyword>
<dbReference type="Pfam" id="PF08501">
    <property type="entry name" value="Shikimate_dh_N"/>
    <property type="match status" value="1"/>
</dbReference>
<comment type="function">
    <text evidence="3">Involved in the biosynthesis of the chorismate, which leads to the biosynthesis of aromatic amino acids. Catalyzes the reversible NADPH linked reduction of 3-dehydroshikimate (DHSA) to yield shikimate (SA).</text>
</comment>
<evidence type="ECO:0000259" key="4">
    <source>
        <dbReference type="Pfam" id="PF08501"/>
    </source>
</evidence>
<gene>
    <name evidence="3 6" type="primary">aroE</name>
    <name evidence="6" type="ORF">GCM10011354_23620</name>
</gene>
<dbReference type="Pfam" id="PF18317">
    <property type="entry name" value="SDH_C"/>
    <property type="match status" value="1"/>
</dbReference>
<dbReference type="GO" id="GO:0019632">
    <property type="term" value="P:shikimate metabolic process"/>
    <property type="evidence" value="ECO:0007669"/>
    <property type="project" value="TreeGrafter"/>
</dbReference>
<comment type="caution">
    <text evidence="6">The sequence shown here is derived from an EMBL/GenBank/DDBJ whole genome shotgun (WGS) entry which is preliminary data.</text>
</comment>
<feature type="domain" description="SDH C-terminal" evidence="5">
    <location>
        <begin position="263"/>
        <end position="292"/>
    </location>
</feature>
<keyword evidence="3" id="KW-0560">Oxidoreductase</keyword>
<dbReference type="RefSeq" id="WP_205745199.1">
    <property type="nucleotide sequence ID" value="NZ_BMHA01000008.1"/>
</dbReference>
<evidence type="ECO:0000313" key="6">
    <source>
        <dbReference type="EMBL" id="GGI07345.1"/>
    </source>
</evidence>
<dbReference type="InterPro" id="IPR022893">
    <property type="entry name" value="Shikimate_DH_fam"/>
</dbReference>
<proteinExistence type="inferred from homology"/>
<dbReference type="EMBL" id="BMHA01000008">
    <property type="protein sequence ID" value="GGI07345.1"/>
    <property type="molecule type" value="Genomic_DNA"/>
</dbReference>
<dbReference type="InterPro" id="IPR036291">
    <property type="entry name" value="NAD(P)-bd_dom_sf"/>
</dbReference>
<keyword evidence="3" id="KW-0028">Amino-acid biosynthesis</keyword>
<feature type="binding site" evidence="3">
    <location>
        <position position="270"/>
    </location>
    <ligand>
        <name>shikimate</name>
        <dbReference type="ChEBI" id="CHEBI:36208"/>
    </ligand>
</feature>
<dbReference type="GO" id="GO:0050661">
    <property type="term" value="F:NADP binding"/>
    <property type="evidence" value="ECO:0007669"/>
    <property type="project" value="TreeGrafter"/>
</dbReference>
<dbReference type="GO" id="GO:0005829">
    <property type="term" value="C:cytosol"/>
    <property type="evidence" value="ECO:0007669"/>
    <property type="project" value="TreeGrafter"/>
</dbReference>
<comment type="subunit">
    <text evidence="3">Homodimer.</text>
</comment>
<dbReference type="AlphaFoldDB" id="A0A8J3AFG5"/>
<dbReference type="PANTHER" id="PTHR21089:SF1">
    <property type="entry name" value="BIFUNCTIONAL 3-DEHYDROQUINATE DEHYDRATASE_SHIKIMATE DEHYDROGENASE, CHLOROPLASTIC"/>
    <property type="match status" value="1"/>
</dbReference>
<name>A0A8J3AFG5_9ACTN</name>
<dbReference type="GO" id="GO:0009073">
    <property type="term" value="P:aromatic amino acid family biosynthetic process"/>
    <property type="evidence" value="ECO:0007669"/>
    <property type="project" value="UniProtKB-KW"/>
</dbReference>
<feature type="binding site" evidence="3">
    <location>
        <position position="235"/>
    </location>
    <ligand>
        <name>shikimate</name>
        <dbReference type="ChEBI" id="CHEBI:36208"/>
    </ligand>
</feature>
<dbReference type="EC" id="1.1.1.25" evidence="3"/>
<feature type="binding site" evidence="3">
    <location>
        <position position="75"/>
    </location>
    <ligand>
        <name>shikimate</name>
        <dbReference type="ChEBI" id="CHEBI:36208"/>
    </ligand>
</feature>